<dbReference type="Proteomes" id="UP000054144">
    <property type="component" value="Unassembled WGS sequence"/>
</dbReference>
<organism evidence="1 2">
    <name type="scientific">Fistulina hepatica ATCC 64428</name>
    <dbReference type="NCBI Taxonomy" id="1128425"/>
    <lineage>
        <taxon>Eukaryota</taxon>
        <taxon>Fungi</taxon>
        <taxon>Dikarya</taxon>
        <taxon>Basidiomycota</taxon>
        <taxon>Agaricomycotina</taxon>
        <taxon>Agaricomycetes</taxon>
        <taxon>Agaricomycetidae</taxon>
        <taxon>Agaricales</taxon>
        <taxon>Fistulinaceae</taxon>
        <taxon>Fistulina</taxon>
    </lineage>
</organism>
<dbReference type="EMBL" id="KN881643">
    <property type="protein sequence ID" value="KIY52509.1"/>
    <property type="molecule type" value="Genomic_DNA"/>
</dbReference>
<protein>
    <submittedName>
        <fullName evidence="1">Uncharacterized protein</fullName>
    </submittedName>
</protein>
<evidence type="ECO:0000313" key="2">
    <source>
        <dbReference type="Proteomes" id="UP000054144"/>
    </source>
</evidence>
<dbReference type="AlphaFoldDB" id="A0A0D7AL79"/>
<accession>A0A0D7AL79</accession>
<proteinExistence type="predicted"/>
<keyword evidence="2" id="KW-1185">Reference proteome</keyword>
<reference evidence="1 2" key="1">
    <citation type="journal article" date="2015" name="Fungal Genet. Biol.">
        <title>Evolution of novel wood decay mechanisms in Agaricales revealed by the genome sequences of Fistulina hepatica and Cylindrobasidium torrendii.</title>
        <authorList>
            <person name="Floudas D."/>
            <person name="Held B.W."/>
            <person name="Riley R."/>
            <person name="Nagy L.G."/>
            <person name="Koehler G."/>
            <person name="Ransdell A.S."/>
            <person name="Younus H."/>
            <person name="Chow J."/>
            <person name="Chiniquy J."/>
            <person name="Lipzen A."/>
            <person name="Tritt A."/>
            <person name="Sun H."/>
            <person name="Haridas S."/>
            <person name="LaButti K."/>
            <person name="Ohm R.A."/>
            <person name="Kues U."/>
            <person name="Blanchette R.A."/>
            <person name="Grigoriev I.V."/>
            <person name="Minto R.E."/>
            <person name="Hibbett D.S."/>
        </authorList>
    </citation>
    <scope>NUCLEOTIDE SEQUENCE [LARGE SCALE GENOMIC DNA]</scope>
    <source>
        <strain evidence="1 2">ATCC 64428</strain>
    </source>
</reference>
<gene>
    <name evidence="1" type="ORF">FISHEDRAFT_55998</name>
</gene>
<sequence length="374" mass="40996">MGSSGGWRRAKASATDLYTCEWHNHMFRRPHLFMGVRGSHLADHRRFCLNEQGWGRKGGSGVASVRSIAPAWVATPKKPAAPGTRIACTCPPQSLDAAMLMQAALLRLCVASHGCKIALERQLSGWLPRKAFPSRMAFTFCPNIFERLFLPSAAVDAIWLWGSQRHTHALIHMKDDQLDVGNGVFKARMRFDKMRVGVDQLTGTARLSRRNRARSEDVLHFPISLFNGMDAAHSSWRTIGQPNCQSHTETHFKPHAVDAYTLAAAPAVEPVRRPGLLFGSPDDITPLCPRATHPPHATTARTFTLVGSYLHVLSPPGHVTAGERPTTAAVFIIHPSLAAIPEDAKPYYSCLLSVALRVSTNIPRTGCTPPSAEQ</sequence>
<name>A0A0D7AL79_9AGAR</name>
<evidence type="ECO:0000313" key="1">
    <source>
        <dbReference type="EMBL" id="KIY52509.1"/>
    </source>
</evidence>